<organism evidence="1 2">
    <name type="scientific">Pluteus cervinus</name>
    <dbReference type="NCBI Taxonomy" id="181527"/>
    <lineage>
        <taxon>Eukaryota</taxon>
        <taxon>Fungi</taxon>
        <taxon>Dikarya</taxon>
        <taxon>Basidiomycota</taxon>
        <taxon>Agaricomycotina</taxon>
        <taxon>Agaricomycetes</taxon>
        <taxon>Agaricomycetidae</taxon>
        <taxon>Agaricales</taxon>
        <taxon>Pluteineae</taxon>
        <taxon>Pluteaceae</taxon>
        <taxon>Pluteus</taxon>
    </lineage>
</organism>
<evidence type="ECO:0000313" key="2">
    <source>
        <dbReference type="Proteomes" id="UP000308600"/>
    </source>
</evidence>
<dbReference type="Proteomes" id="UP000308600">
    <property type="component" value="Unassembled WGS sequence"/>
</dbReference>
<sequence>MSNQQAGQAGKGKGSSDDEDGDEPTSTPSQYDEVFEEERLWVVEEQARRNSQGRYEYDNEDQDEDGEAKVECGCCFDEFPFDAMVQCPEGHLFCMACITQLTSTSIIPDFIACPAIGVLACNLPFSASELKRALPGTLYEKWERECQRRAVDAAEVDEMEECPFCDWRCIMTLSFEEQKLFRCENDDGGCGVVSCRKCKKPDHLPDSCEEILENFKPDRRQLVEEAMSQALVRNCPKCKKPFIKELGCNKMPCPYCGTFSCYVCRQEINGYGHFDRVCSVFVVISHLIEVCSSIGEQMQSIR</sequence>
<proteinExistence type="predicted"/>
<reference evidence="1 2" key="1">
    <citation type="journal article" date="2019" name="Nat. Ecol. Evol.">
        <title>Megaphylogeny resolves global patterns of mushroom evolution.</title>
        <authorList>
            <person name="Varga T."/>
            <person name="Krizsan K."/>
            <person name="Foldi C."/>
            <person name="Dima B."/>
            <person name="Sanchez-Garcia M."/>
            <person name="Sanchez-Ramirez S."/>
            <person name="Szollosi G.J."/>
            <person name="Szarkandi J.G."/>
            <person name="Papp V."/>
            <person name="Albert L."/>
            <person name="Andreopoulos W."/>
            <person name="Angelini C."/>
            <person name="Antonin V."/>
            <person name="Barry K.W."/>
            <person name="Bougher N.L."/>
            <person name="Buchanan P."/>
            <person name="Buyck B."/>
            <person name="Bense V."/>
            <person name="Catcheside P."/>
            <person name="Chovatia M."/>
            <person name="Cooper J."/>
            <person name="Damon W."/>
            <person name="Desjardin D."/>
            <person name="Finy P."/>
            <person name="Geml J."/>
            <person name="Haridas S."/>
            <person name="Hughes K."/>
            <person name="Justo A."/>
            <person name="Karasinski D."/>
            <person name="Kautmanova I."/>
            <person name="Kiss B."/>
            <person name="Kocsube S."/>
            <person name="Kotiranta H."/>
            <person name="LaButti K.M."/>
            <person name="Lechner B.E."/>
            <person name="Liimatainen K."/>
            <person name="Lipzen A."/>
            <person name="Lukacs Z."/>
            <person name="Mihaltcheva S."/>
            <person name="Morgado L.N."/>
            <person name="Niskanen T."/>
            <person name="Noordeloos M.E."/>
            <person name="Ohm R.A."/>
            <person name="Ortiz-Santana B."/>
            <person name="Ovrebo C."/>
            <person name="Racz N."/>
            <person name="Riley R."/>
            <person name="Savchenko A."/>
            <person name="Shiryaev A."/>
            <person name="Soop K."/>
            <person name="Spirin V."/>
            <person name="Szebenyi C."/>
            <person name="Tomsovsky M."/>
            <person name="Tulloss R.E."/>
            <person name="Uehling J."/>
            <person name="Grigoriev I.V."/>
            <person name="Vagvolgyi C."/>
            <person name="Papp T."/>
            <person name="Martin F.M."/>
            <person name="Miettinen O."/>
            <person name="Hibbett D.S."/>
            <person name="Nagy L.G."/>
        </authorList>
    </citation>
    <scope>NUCLEOTIDE SEQUENCE [LARGE SCALE GENOMIC DNA]</scope>
    <source>
        <strain evidence="1 2">NL-1719</strain>
    </source>
</reference>
<name>A0ACD3AE55_9AGAR</name>
<gene>
    <name evidence="1" type="ORF">BDN72DRAFT_775474</name>
</gene>
<evidence type="ECO:0000313" key="1">
    <source>
        <dbReference type="EMBL" id="TFK63806.1"/>
    </source>
</evidence>
<protein>
    <submittedName>
        <fullName evidence="1">Uncharacterized protein</fullName>
    </submittedName>
</protein>
<keyword evidence="2" id="KW-1185">Reference proteome</keyword>
<dbReference type="EMBL" id="ML208504">
    <property type="protein sequence ID" value="TFK63806.1"/>
    <property type="molecule type" value="Genomic_DNA"/>
</dbReference>
<accession>A0ACD3AE55</accession>